<dbReference type="AlphaFoldDB" id="A0A820XPP8"/>
<feature type="non-terminal residue" evidence="1">
    <location>
        <position position="228"/>
    </location>
</feature>
<keyword evidence="2" id="KW-1185">Reference proteome</keyword>
<sequence>SQSPTISKDIVFSEDELRAYLEGRTNLSRSREAQIQAYLSKNSSLDQNQFSTSTQILTPIHGTNDKLHEKHESHYPATPKPDSKFLNGTKDSQAIIFTDDELRSFLQGRANLSKSQKSQIETYLSQTSSLNRSIYVRYPIVIKSPTKVYPLDRNEYRDYESENTYSQSYLTKKPLADSKKFNQTMDTQGIIFSGDDLRSLLEDRVNLSQNQKFQMEAYLNKQISSDRT</sequence>
<gene>
    <name evidence="1" type="ORF">OVN521_LOCUS42538</name>
</gene>
<feature type="non-terminal residue" evidence="1">
    <location>
        <position position="1"/>
    </location>
</feature>
<name>A0A820XPP8_9BILA</name>
<reference evidence="1" key="1">
    <citation type="submission" date="2021-02" db="EMBL/GenBank/DDBJ databases">
        <authorList>
            <person name="Nowell W R."/>
        </authorList>
    </citation>
    <scope>NUCLEOTIDE SEQUENCE</scope>
</reference>
<protein>
    <submittedName>
        <fullName evidence="1">Uncharacterized protein</fullName>
    </submittedName>
</protein>
<comment type="caution">
    <text evidence="1">The sequence shown here is derived from an EMBL/GenBank/DDBJ whole genome shotgun (WGS) entry which is preliminary data.</text>
</comment>
<proteinExistence type="predicted"/>
<organism evidence="1 2">
    <name type="scientific">Rotaria magnacalcarata</name>
    <dbReference type="NCBI Taxonomy" id="392030"/>
    <lineage>
        <taxon>Eukaryota</taxon>
        <taxon>Metazoa</taxon>
        <taxon>Spiralia</taxon>
        <taxon>Gnathifera</taxon>
        <taxon>Rotifera</taxon>
        <taxon>Eurotatoria</taxon>
        <taxon>Bdelloidea</taxon>
        <taxon>Philodinida</taxon>
        <taxon>Philodinidae</taxon>
        <taxon>Rotaria</taxon>
    </lineage>
</organism>
<dbReference type="Proteomes" id="UP000663866">
    <property type="component" value="Unassembled WGS sequence"/>
</dbReference>
<evidence type="ECO:0000313" key="1">
    <source>
        <dbReference type="EMBL" id="CAF4535963.1"/>
    </source>
</evidence>
<evidence type="ECO:0000313" key="2">
    <source>
        <dbReference type="Proteomes" id="UP000663866"/>
    </source>
</evidence>
<accession>A0A820XPP8</accession>
<dbReference type="EMBL" id="CAJOBG010058631">
    <property type="protein sequence ID" value="CAF4535963.1"/>
    <property type="molecule type" value="Genomic_DNA"/>
</dbReference>